<sequence length="149" mass="18179">MTTENYYEHINDFGEMKAYPNSEIMPKDIKRIFKHCSHTYYNRIYFFSESEKHFFRYYQNDPKNAYIVYSRKQTKKASDTFSLIPDEDDGTPNTRNYRDNITVSKRFLTRVKSMNKIELENLCEKRENRKKDTEYEKIIENDYLSLINE</sequence>
<protein>
    <submittedName>
        <fullName evidence="1">Uncharacterized protein</fullName>
    </submittedName>
</protein>
<proteinExistence type="predicted"/>
<dbReference type="Proteomes" id="UP001470230">
    <property type="component" value="Unassembled WGS sequence"/>
</dbReference>
<keyword evidence="2" id="KW-1185">Reference proteome</keyword>
<accession>A0ABR2JG59</accession>
<organism evidence="1 2">
    <name type="scientific">Tritrichomonas musculus</name>
    <dbReference type="NCBI Taxonomy" id="1915356"/>
    <lineage>
        <taxon>Eukaryota</taxon>
        <taxon>Metamonada</taxon>
        <taxon>Parabasalia</taxon>
        <taxon>Tritrichomonadida</taxon>
        <taxon>Tritrichomonadidae</taxon>
        <taxon>Tritrichomonas</taxon>
    </lineage>
</organism>
<evidence type="ECO:0000313" key="2">
    <source>
        <dbReference type="Proteomes" id="UP001470230"/>
    </source>
</evidence>
<gene>
    <name evidence="1" type="ORF">M9Y10_006162</name>
</gene>
<name>A0ABR2JG59_9EUKA</name>
<reference evidence="1 2" key="1">
    <citation type="submission" date="2024-04" db="EMBL/GenBank/DDBJ databases">
        <title>Tritrichomonas musculus Genome.</title>
        <authorList>
            <person name="Alves-Ferreira E."/>
            <person name="Grigg M."/>
            <person name="Lorenzi H."/>
            <person name="Galac M."/>
        </authorList>
    </citation>
    <scope>NUCLEOTIDE SEQUENCE [LARGE SCALE GENOMIC DNA]</scope>
    <source>
        <strain evidence="1 2">EAF2021</strain>
    </source>
</reference>
<comment type="caution">
    <text evidence="1">The sequence shown here is derived from an EMBL/GenBank/DDBJ whole genome shotgun (WGS) entry which is preliminary data.</text>
</comment>
<evidence type="ECO:0000313" key="1">
    <source>
        <dbReference type="EMBL" id="KAK8875980.1"/>
    </source>
</evidence>
<dbReference type="EMBL" id="JAPFFF010000012">
    <property type="protein sequence ID" value="KAK8875980.1"/>
    <property type="molecule type" value="Genomic_DNA"/>
</dbReference>